<reference evidence="2 3" key="1">
    <citation type="submission" date="2019-08" db="EMBL/GenBank/DDBJ databases">
        <title>In-depth cultivation of the pig gut microbiome towards novel bacterial diversity and tailored functional studies.</title>
        <authorList>
            <person name="Wylensek D."/>
            <person name="Hitch T.C.A."/>
            <person name="Clavel T."/>
        </authorList>
    </citation>
    <scope>NUCLEOTIDE SEQUENCE [LARGE SCALE GENOMIC DNA]</scope>
    <source>
        <strain evidence="2 3">CA-Schmier-601-WT-1</strain>
    </source>
</reference>
<keyword evidence="2" id="KW-0808">Transferase</keyword>
<name>A0A6N7XAB2_9ACTN</name>
<dbReference type="GO" id="GO:0016757">
    <property type="term" value="F:glycosyltransferase activity"/>
    <property type="evidence" value="ECO:0007669"/>
    <property type="project" value="InterPro"/>
</dbReference>
<dbReference type="InterPro" id="IPR001296">
    <property type="entry name" value="Glyco_trans_1"/>
</dbReference>
<gene>
    <name evidence="2" type="ORF">FYJ68_04235</name>
</gene>
<evidence type="ECO:0000259" key="1">
    <source>
        <dbReference type="Pfam" id="PF00534"/>
    </source>
</evidence>
<evidence type="ECO:0000313" key="3">
    <source>
        <dbReference type="Proteomes" id="UP000469325"/>
    </source>
</evidence>
<organism evidence="2 3">
    <name type="scientific">Olsenella porci</name>
    <dbReference type="NCBI Taxonomy" id="2652279"/>
    <lineage>
        <taxon>Bacteria</taxon>
        <taxon>Bacillati</taxon>
        <taxon>Actinomycetota</taxon>
        <taxon>Coriobacteriia</taxon>
        <taxon>Coriobacteriales</taxon>
        <taxon>Atopobiaceae</taxon>
        <taxon>Olsenella</taxon>
    </lineage>
</organism>
<dbReference type="AlphaFoldDB" id="A0A6N7XAB2"/>
<dbReference type="RefSeq" id="WP_154434273.1">
    <property type="nucleotide sequence ID" value="NZ_VUNC01000002.1"/>
</dbReference>
<protein>
    <submittedName>
        <fullName evidence="2">Glycosyltransferase family 4 protein</fullName>
    </submittedName>
</protein>
<evidence type="ECO:0000313" key="2">
    <source>
        <dbReference type="EMBL" id="MST72317.1"/>
    </source>
</evidence>
<accession>A0A6N7XAB2</accession>
<dbReference type="PANTHER" id="PTHR12526">
    <property type="entry name" value="GLYCOSYLTRANSFERASE"/>
    <property type="match status" value="1"/>
</dbReference>
<dbReference type="EMBL" id="VUNC01000002">
    <property type="protein sequence ID" value="MST72317.1"/>
    <property type="molecule type" value="Genomic_DNA"/>
</dbReference>
<sequence length="379" mass="42569">MTRMIYSTRWAKPRESTWSGTTWHLRQALAKRFEIEDFEIPELHGPALFAHRVATHMGHRDLDLATIRNGNREFRRSVRTRPGDVVLQFDECPMPEGGRWGALHYVYQDNCVEYLYRALEEGIQDVEWLGLRGTRLVDVRRRLESQREFYGRCAGILTMGRWLADYLVDECGLPREKVHHVGGGSNLPPNAREGRHVFDPNVPVFLFVGRAFERKGGPEVLDAFRLVRGEIPDARLLVAGPASDPRRPGDDGVDWLGDCPGERVAELLSEADAFVMPSHFEAYGIVFAEALSRGVPCIGRDVCEMPHFIRDGANGALVQTDDSWGLSRAMLRCVLDSSIRVGAESGSGAARREYSWDAVADRIAEIVSNDQRLLGVIAE</sequence>
<comment type="caution">
    <text evidence="2">The sequence shown here is derived from an EMBL/GenBank/DDBJ whole genome shotgun (WGS) entry which is preliminary data.</text>
</comment>
<dbReference type="Gene3D" id="3.40.50.2000">
    <property type="entry name" value="Glycogen Phosphorylase B"/>
    <property type="match status" value="2"/>
</dbReference>
<dbReference type="SUPFAM" id="SSF53756">
    <property type="entry name" value="UDP-Glycosyltransferase/glycogen phosphorylase"/>
    <property type="match status" value="1"/>
</dbReference>
<dbReference type="Proteomes" id="UP000469325">
    <property type="component" value="Unassembled WGS sequence"/>
</dbReference>
<keyword evidence="3" id="KW-1185">Reference proteome</keyword>
<proteinExistence type="predicted"/>
<dbReference type="CDD" id="cd03801">
    <property type="entry name" value="GT4_PimA-like"/>
    <property type="match status" value="1"/>
</dbReference>
<dbReference type="Pfam" id="PF00534">
    <property type="entry name" value="Glycos_transf_1"/>
    <property type="match status" value="1"/>
</dbReference>
<feature type="domain" description="Glycosyl transferase family 1" evidence="1">
    <location>
        <begin position="196"/>
        <end position="337"/>
    </location>
</feature>